<dbReference type="GO" id="GO:0006284">
    <property type="term" value="P:base-excision repair"/>
    <property type="evidence" value="ECO:0007669"/>
    <property type="project" value="TreeGrafter"/>
</dbReference>
<dbReference type="NCBIfam" id="TIGR00195">
    <property type="entry name" value="exoDNase_III"/>
    <property type="match status" value="1"/>
</dbReference>
<evidence type="ECO:0000256" key="4">
    <source>
        <dbReference type="ARBA" id="ARBA00022801"/>
    </source>
</evidence>
<dbReference type="AlphaFoldDB" id="A0A9W6DE57"/>
<keyword evidence="3 7" id="KW-0479">Metal-binding</keyword>
<evidence type="ECO:0000259" key="10">
    <source>
        <dbReference type="Pfam" id="PF03372"/>
    </source>
</evidence>
<dbReference type="Pfam" id="PF03372">
    <property type="entry name" value="Exo_endo_phos"/>
    <property type="match status" value="1"/>
</dbReference>
<comment type="caution">
    <text evidence="11">The sequence shown here is derived from an EMBL/GenBank/DDBJ whole genome shotgun (WGS) entry which is preliminary data.</text>
</comment>
<protein>
    <submittedName>
        <fullName evidence="11">Exodeoxyribonuclease</fullName>
    </submittedName>
</protein>
<keyword evidence="12" id="KW-1185">Reference proteome</keyword>
<feature type="binding site" evidence="7">
    <location>
        <position position="35"/>
    </location>
    <ligand>
        <name>Mg(2+)</name>
        <dbReference type="ChEBI" id="CHEBI:18420"/>
        <label>1</label>
    </ligand>
</feature>
<feature type="binding site" evidence="7">
    <location>
        <position position="144"/>
    </location>
    <ligand>
        <name>Mg(2+)</name>
        <dbReference type="ChEBI" id="CHEBI:18420"/>
        <label>1</label>
    </ligand>
</feature>
<dbReference type="GO" id="GO:0008081">
    <property type="term" value="F:phosphoric diester hydrolase activity"/>
    <property type="evidence" value="ECO:0007669"/>
    <property type="project" value="TreeGrafter"/>
</dbReference>
<keyword evidence="4" id="KW-0378">Hydrolase</keyword>
<comment type="similarity">
    <text evidence="2">Belongs to the DNA repair enzymes AP/ExoA family.</text>
</comment>
<evidence type="ECO:0000256" key="9">
    <source>
        <dbReference type="SAM" id="MobiDB-lite"/>
    </source>
</evidence>
<feature type="compositionally biased region" description="Acidic residues" evidence="9">
    <location>
        <begin position="270"/>
        <end position="279"/>
    </location>
</feature>
<dbReference type="NCBIfam" id="TIGR00633">
    <property type="entry name" value="xth"/>
    <property type="match status" value="1"/>
</dbReference>
<feature type="domain" description="Endonuclease/exonuclease/phosphatase" evidence="10">
    <location>
        <begin position="4"/>
        <end position="242"/>
    </location>
</feature>
<sequence length="279" mass="32396">MKLISWNVNGIRACIKKGFLDFFNDVDADIVCLQETKISEGQIELDLEGYHQYFNYAEKKGYSGTAVFSKKEALSVKNGIGIEEHDHEGRVITVEYDEFYLVNVYTPNSKRGLLRLDYRMKWEDDFRGYITKLDETKPVVICGDLNVAHKEIDLKNPKSNVKNAGFTIDERNKLTNLLDAGFIDSYRYFNPDKEDAYSWWSYMFSARQNNVGWRLDYFNVSKKIEDKLKSADILSDILGSDHCPIQLELNMEFDLPENDLNNENSRNDDCEGQLELDIR</sequence>
<feature type="site" description="Transition state stabilizer" evidence="8">
    <location>
        <position position="146"/>
    </location>
</feature>
<dbReference type="Gene3D" id="3.60.10.10">
    <property type="entry name" value="Endonuclease/exonuclease/phosphatase"/>
    <property type="match status" value="1"/>
</dbReference>
<dbReference type="PANTHER" id="PTHR22748:SF6">
    <property type="entry name" value="DNA-(APURINIC OR APYRIMIDINIC SITE) ENDONUCLEASE"/>
    <property type="match status" value="1"/>
</dbReference>
<dbReference type="InterPro" id="IPR036691">
    <property type="entry name" value="Endo/exonu/phosph_ase_sf"/>
</dbReference>
<dbReference type="SUPFAM" id="SSF56219">
    <property type="entry name" value="DNase I-like"/>
    <property type="match status" value="1"/>
</dbReference>
<dbReference type="GO" id="GO:0003906">
    <property type="term" value="F:DNA-(apurinic or apyrimidinic site) endonuclease activity"/>
    <property type="evidence" value="ECO:0007669"/>
    <property type="project" value="TreeGrafter"/>
</dbReference>
<evidence type="ECO:0000256" key="6">
    <source>
        <dbReference type="PIRSR" id="PIRSR604808-1"/>
    </source>
</evidence>
<dbReference type="RefSeq" id="WP_281815461.1">
    <property type="nucleotide sequence ID" value="NZ_BRLB01000005.1"/>
</dbReference>
<organism evidence="11 12">
    <name type="scientific">Vallitalea longa</name>
    <dbReference type="NCBI Taxonomy" id="2936439"/>
    <lineage>
        <taxon>Bacteria</taxon>
        <taxon>Bacillati</taxon>
        <taxon>Bacillota</taxon>
        <taxon>Clostridia</taxon>
        <taxon>Lachnospirales</taxon>
        <taxon>Vallitaleaceae</taxon>
        <taxon>Vallitalea</taxon>
    </lineage>
</organism>
<accession>A0A9W6DE57</accession>
<gene>
    <name evidence="11" type="primary">exoA</name>
    <name evidence="11" type="ORF">SH1V18_22710</name>
</gene>
<dbReference type="PROSITE" id="PS00726">
    <property type="entry name" value="AP_NUCLEASE_F1_1"/>
    <property type="match status" value="1"/>
</dbReference>
<feature type="binding site" evidence="7">
    <location>
        <position position="146"/>
    </location>
    <ligand>
        <name>Mg(2+)</name>
        <dbReference type="ChEBI" id="CHEBI:18420"/>
        <label>1</label>
    </ligand>
</feature>
<evidence type="ECO:0000256" key="7">
    <source>
        <dbReference type="PIRSR" id="PIRSR604808-2"/>
    </source>
</evidence>
<evidence type="ECO:0000256" key="1">
    <source>
        <dbReference type="ARBA" id="ARBA00001936"/>
    </source>
</evidence>
<dbReference type="InterPro" id="IPR020847">
    <property type="entry name" value="AP_endonuclease_F1_BS"/>
</dbReference>
<dbReference type="Proteomes" id="UP001144256">
    <property type="component" value="Unassembled WGS sequence"/>
</dbReference>
<reference evidence="11" key="1">
    <citation type="submission" date="2022-06" db="EMBL/GenBank/DDBJ databases">
        <title>Vallitalea longa sp. nov., an anaerobic bacterium isolated from marine sediment.</title>
        <authorList>
            <person name="Hirano S."/>
            <person name="Terahara T."/>
            <person name="Mori K."/>
            <person name="Hamada M."/>
            <person name="Matsumoto R."/>
            <person name="Kobayashi T."/>
        </authorList>
    </citation>
    <scope>NUCLEOTIDE SEQUENCE</scope>
    <source>
        <strain evidence="11">SH18-1</strain>
    </source>
</reference>
<feature type="active site" description="Proton acceptor" evidence="6">
    <location>
        <position position="242"/>
    </location>
</feature>
<dbReference type="InterPro" id="IPR004808">
    <property type="entry name" value="AP_endonuc_1"/>
</dbReference>
<keyword evidence="5 7" id="KW-0460">Magnesium</keyword>
<name>A0A9W6DE57_9FIRM</name>
<dbReference type="PROSITE" id="PS51435">
    <property type="entry name" value="AP_NUCLEASE_F1_4"/>
    <property type="match status" value="1"/>
</dbReference>
<feature type="active site" description="Proton donor/acceptor" evidence="6">
    <location>
        <position position="144"/>
    </location>
</feature>
<feature type="site" description="Interaction with DNA substrate" evidence="8">
    <location>
        <position position="242"/>
    </location>
</feature>
<dbReference type="GO" id="GO:0003677">
    <property type="term" value="F:DNA binding"/>
    <property type="evidence" value="ECO:0007669"/>
    <property type="project" value="InterPro"/>
</dbReference>
<dbReference type="GO" id="GO:0008311">
    <property type="term" value="F:double-stranded DNA 3'-5' DNA exonuclease activity"/>
    <property type="evidence" value="ECO:0007669"/>
    <property type="project" value="TreeGrafter"/>
</dbReference>
<feature type="site" description="Important for catalytic activity" evidence="8">
    <location>
        <position position="216"/>
    </location>
</feature>
<feature type="region of interest" description="Disordered" evidence="9">
    <location>
        <begin position="259"/>
        <end position="279"/>
    </location>
</feature>
<dbReference type="FunFam" id="3.60.10.10:FF:000034">
    <property type="entry name" value="Exodeoxyribonuclease III"/>
    <property type="match status" value="1"/>
</dbReference>
<evidence type="ECO:0000256" key="8">
    <source>
        <dbReference type="PIRSR" id="PIRSR604808-3"/>
    </source>
</evidence>
<feature type="binding site" evidence="7">
    <location>
        <position position="7"/>
    </location>
    <ligand>
        <name>Mg(2+)</name>
        <dbReference type="ChEBI" id="CHEBI:18420"/>
        <label>1</label>
    </ligand>
</feature>
<proteinExistence type="inferred from homology"/>
<dbReference type="CDD" id="cd09087">
    <property type="entry name" value="Ape1-like_AP-endo"/>
    <property type="match status" value="1"/>
</dbReference>
<dbReference type="InterPro" id="IPR005135">
    <property type="entry name" value="Endo/exonuclease/phosphatase"/>
</dbReference>
<evidence type="ECO:0000256" key="3">
    <source>
        <dbReference type="ARBA" id="ARBA00022723"/>
    </source>
</evidence>
<feature type="binding site" evidence="7">
    <location>
        <position position="241"/>
    </location>
    <ligand>
        <name>Mg(2+)</name>
        <dbReference type="ChEBI" id="CHEBI:18420"/>
        <label>1</label>
    </ligand>
</feature>
<dbReference type="GO" id="GO:0046872">
    <property type="term" value="F:metal ion binding"/>
    <property type="evidence" value="ECO:0007669"/>
    <property type="project" value="UniProtKB-KW"/>
</dbReference>
<feature type="binding site" evidence="7">
    <location>
        <position position="242"/>
    </location>
    <ligand>
        <name>Mg(2+)</name>
        <dbReference type="ChEBI" id="CHEBI:18420"/>
        <label>1</label>
    </ligand>
</feature>
<comment type="cofactor">
    <cofactor evidence="7">
        <name>Mg(2+)</name>
        <dbReference type="ChEBI" id="CHEBI:18420"/>
    </cofactor>
    <cofactor evidence="7">
        <name>Mn(2+)</name>
        <dbReference type="ChEBI" id="CHEBI:29035"/>
    </cofactor>
    <text evidence="7">Probably binds two magnesium or manganese ions per subunit.</text>
</comment>
<evidence type="ECO:0000313" key="11">
    <source>
        <dbReference type="EMBL" id="GKX29791.1"/>
    </source>
</evidence>
<evidence type="ECO:0000256" key="5">
    <source>
        <dbReference type="ARBA" id="ARBA00022842"/>
    </source>
</evidence>
<comment type="cofactor">
    <cofactor evidence="1">
        <name>Mn(2+)</name>
        <dbReference type="ChEBI" id="CHEBI:29035"/>
    </cofactor>
</comment>
<feature type="active site" evidence="6">
    <location>
        <position position="105"/>
    </location>
</feature>
<evidence type="ECO:0000313" key="12">
    <source>
        <dbReference type="Proteomes" id="UP001144256"/>
    </source>
</evidence>
<dbReference type="EMBL" id="BRLB01000005">
    <property type="protein sequence ID" value="GKX29791.1"/>
    <property type="molecule type" value="Genomic_DNA"/>
</dbReference>
<dbReference type="PANTHER" id="PTHR22748">
    <property type="entry name" value="AP ENDONUCLEASE"/>
    <property type="match status" value="1"/>
</dbReference>
<evidence type="ECO:0000256" key="2">
    <source>
        <dbReference type="ARBA" id="ARBA00007092"/>
    </source>
</evidence>
<keyword evidence="7" id="KW-0464">Manganese</keyword>